<dbReference type="Pfam" id="PF21027">
    <property type="entry name" value="Sde0182_C"/>
    <property type="match status" value="1"/>
</dbReference>
<dbReference type="InterPro" id="IPR036452">
    <property type="entry name" value="Ribo_hydro-like"/>
</dbReference>
<keyword evidence="4" id="KW-1185">Reference proteome</keyword>
<feature type="domain" description="Cellulose-binding Sde182 nucleoside hydrolase-like" evidence="1">
    <location>
        <begin position="88"/>
        <end position="147"/>
    </location>
</feature>
<organism evidence="3 4">
    <name type="scientific">Seiridium unicorne</name>
    <dbReference type="NCBI Taxonomy" id="138068"/>
    <lineage>
        <taxon>Eukaryota</taxon>
        <taxon>Fungi</taxon>
        <taxon>Dikarya</taxon>
        <taxon>Ascomycota</taxon>
        <taxon>Pezizomycotina</taxon>
        <taxon>Sordariomycetes</taxon>
        <taxon>Xylariomycetidae</taxon>
        <taxon>Amphisphaeriales</taxon>
        <taxon>Sporocadaceae</taxon>
        <taxon>Seiridium</taxon>
    </lineage>
</organism>
<comment type="caution">
    <text evidence="3">The sequence shown here is derived from an EMBL/GenBank/DDBJ whole genome shotgun (WGS) entry which is preliminary data.</text>
</comment>
<dbReference type="EMBL" id="JARVKF010000279">
    <property type="protein sequence ID" value="KAK9419975.1"/>
    <property type="molecule type" value="Genomic_DNA"/>
</dbReference>
<evidence type="ECO:0000259" key="2">
    <source>
        <dbReference type="Pfam" id="PF21027"/>
    </source>
</evidence>
<dbReference type="Pfam" id="PF07632">
    <property type="entry name" value="Sde182_NH-like"/>
    <property type="match status" value="2"/>
</dbReference>
<accession>A0ABR2UZ59</accession>
<name>A0ABR2UZ59_9PEZI</name>
<feature type="domain" description="Cellulose-binding Sde182 nucleoside hydrolase-like" evidence="1">
    <location>
        <begin position="39"/>
        <end position="84"/>
    </location>
</feature>
<feature type="domain" description="Cellulose-binding Sde182 C-terminal" evidence="2">
    <location>
        <begin position="205"/>
        <end position="312"/>
    </location>
</feature>
<dbReference type="InterPro" id="IPR048527">
    <property type="entry name" value="Sde182_C"/>
</dbReference>
<protein>
    <submittedName>
        <fullName evidence="3">Uncharacterized protein</fullName>
    </submittedName>
</protein>
<reference evidence="3 4" key="1">
    <citation type="journal article" date="2024" name="J. Plant Pathol.">
        <title>Sequence and assembly of the genome of Seiridium unicorne, isolate CBS 538.82, causal agent of cypress canker disease.</title>
        <authorList>
            <person name="Scali E."/>
            <person name="Rocca G.D."/>
            <person name="Danti R."/>
            <person name="Garbelotto M."/>
            <person name="Barberini S."/>
            <person name="Baroncelli R."/>
            <person name="Emiliani G."/>
        </authorList>
    </citation>
    <scope>NUCLEOTIDE SEQUENCE [LARGE SCALE GENOMIC DNA]</scope>
    <source>
        <strain evidence="3 4">BM-138-508</strain>
    </source>
</reference>
<gene>
    <name evidence="3" type="ORF">SUNI508_06981</name>
</gene>
<evidence type="ECO:0000259" key="1">
    <source>
        <dbReference type="Pfam" id="PF07632"/>
    </source>
</evidence>
<evidence type="ECO:0000313" key="3">
    <source>
        <dbReference type="EMBL" id="KAK9419975.1"/>
    </source>
</evidence>
<proteinExistence type="predicted"/>
<evidence type="ECO:0000313" key="4">
    <source>
        <dbReference type="Proteomes" id="UP001408356"/>
    </source>
</evidence>
<sequence>MELKSKTIIQFQRAGRCFRDRSEDSATAYRQKFDYKPSIFILPDILNEPDDSMSLVRYLLYSNEFDTRGICATTSWWLPNETHCTCVENQTVQNAWLAEDIRLGPLGSQYPQIIYTMEGDTPSFLWLVPNGLVYRDHIDWGTWGGRYNRPVAGDDWVEGGASNHFVNTHRDCHWRRRGDSGDASSINLAGPDPFFLKGTSKQTYTFSASLTCDPDSPADNGKLSFEWAMYSDTTEFLTDLDVQIEVIGELGGVLEVNDARFSNATLGQQIQIIAPELEGNPDTGLWTDFHLLLQVTNGAGKYPIRKYLRIVCESEV</sequence>
<dbReference type="InterPro" id="IPR013783">
    <property type="entry name" value="Ig-like_fold"/>
</dbReference>
<dbReference type="Gene3D" id="3.90.245.10">
    <property type="entry name" value="Ribonucleoside hydrolase-like"/>
    <property type="match status" value="1"/>
</dbReference>
<dbReference type="Proteomes" id="UP001408356">
    <property type="component" value="Unassembled WGS sequence"/>
</dbReference>
<dbReference type="InterPro" id="IPR011483">
    <property type="entry name" value="Sde182_NH-like"/>
</dbReference>
<dbReference type="Gene3D" id="2.60.40.10">
    <property type="entry name" value="Immunoglobulins"/>
    <property type="match status" value="1"/>
</dbReference>